<accession>A0A8T4CB27</accession>
<evidence type="ECO:0008006" key="3">
    <source>
        <dbReference type="Google" id="ProtNLM"/>
    </source>
</evidence>
<organism evidence="1 2">
    <name type="scientific">Candidatus Iainarchaeum sp</name>
    <dbReference type="NCBI Taxonomy" id="3101447"/>
    <lineage>
        <taxon>Archaea</taxon>
        <taxon>Candidatus Iainarchaeota</taxon>
        <taxon>Candidatus Iainarchaeia</taxon>
        <taxon>Candidatus Iainarchaeales</taxon>
        <taxon>Candidatus Iainarchaeaceae</taxon>
        <taxon>Candidatus Iainarchaeum</taxon>
    </lineage>
</organism>
<name>A0A8T4CB27_9ARCH</name>
<dbReference type="EMBL" id="VGJJ01000024">
    <property type="protein sequence ID" value="MBM3282335.1"/>
    <property type="molecule type" value="Genomic_DNA"/>
</dbReference>
<evidence type="ECO:0000313" key="1">
    <source>
        <dbReference type="EMBL" id="MBM3282335.1"/>
    </source>
</evidence>
<protein>
    <recommendedName>
        <fullName evidence="3">rRNA small subunit methyltransferase F RNA-binding PUA-like domain-containing protein</fullName>
    </recommendedName>
</protein>
<proteinExistence type="predicted"/>
<reference evidence="1" key="1">
    <citation type="submission" date="2019-03" db="EMBL/GenBank/DDBJ databases">
        <title>Lake Tanganyika Metagenome-Assembled Genomes (MAGs).</title>
        <authorList>
            <person name="Tran P."/>
        </authorList>
    </citation>
    <scope>NUCLEOTIDE SEQUENCE</scope>
    <source>
        <strain evidence="1">M_DeepCast_50m_m2_156</strain>
    </source>
</reference>
<evidence type="ECO:0000313" key="2">
    <source>
        <dbReference type="Proteomes" id="UP000774699"/>
    </source>
</evidence>
<dbReference type="AlphaFoldDB" id="A0A8T4CB27"/>
<dbReference type="Proteomes" id="UP000774699">
    <property type="component" value="Unassembled WGS sequence"/>
</dbReference>
<sequence>MKIPFCSPSVAKRYTDYLTSRYGIPLSTMKKWSWIQHKENVFVVDSSWVPLASPAPSGLNIFSLGLQVFANGKTFEPTSNFITLFGEHIKQNIVELPETKLLSLFNRAHVTLENARMVRVLSDGWVAVSLNGKIIASAALKGKHLIPNLPGSSHGSDGD</sequence>
<comment type="caution">
    <text evidence="1">The sequence shown here is derived from an EMBL/GenBank/DDBJ whole genome shotgun (WGS) entry which is preliminary data.</text>
</comment>
<gene>
    <name evidence="1" type="ORF">FJY86_03275</name>
</gene>